<name>A0AAV4JEZ1_9GAST</name>
<dbReference type="PROSITE" id="PS51406">
    <property type="entry name" value="FIBRINOGEN_C_2"/>
    <property type="match status" value="1"/>
</dbReference>
<dbReference type="InterPro" id="IPR014716">
    <property type="entry name" value="Fibrinogen_a/b/g_C_1"/>
</dbReference>
<dbReference type="InterPro" id="IPR050373">
    <property type="entry name" value="Fibrinogen_C-term_domain"/>
</dbReference>
<accession>A0AAV4JEZ1</accession>
<dbReference type="Gene3D" id="3.90.215.10">
    <property type="entry name" value="Gamma Fibrinogen, chain A, domain 1"/>
    <property type="match status" value="1"/>
</dbReference>
<evidence type="ECO:0000259" key="2">
    <source>
        <dbReference type="PROSITE" id="PS51406"/>
    </source>
</evidence>
<dbReference type="AlphaFoldDB" id="A0AAV4JEZ1"/>
<dbReference type="PANTHER" id="PTHR19143">
    <property type="entry name" value="FIBRINOGEN/TENASCIN/ANGIOPOEITIN"/>
    <property type="match status" value="1"/>
</dbReference>
<evidence type="ECO:0000256" key="1">
    <source>
        <dbReference type="SAM" id="MobiDB-lite"/>
    </source>
</evidence>
<dbReference type="InterPro" id="IPR036056">
    <property type="entry name" value="Fibrinogen-like_C"/>
</dbReference>
<comment type="caution">
    <text evidence="3">The sequence shown here is derived from an EMBL/GenBank/DDBJ whole genome shotgun (WGS) entry which is preliminary data.</text>
</comment>
<dbReference type="Proteomes" id="UP000762676">
    <property type="component" value="Unassembled WGS sequence"/>
</dbReference>
<keyword evidence="4" id="KW-1185">Reference proteome</keyword>
<dbReference type="GO" id="GO:0005615">
    <property type="term" value="C:extracellular space"/>
    <property type="evidence" value="ECO:0007669"/>
    <property type="project" value="TreeGrafter"/>
</dbReference>
<feature type="region of interest" description="Disordered" evidence="1">
    <location>
        <begin position="109"/>
        <end position="138"/>
    </location>
</feature>
<feature type="compositionally biased region" description="Polar residues" evidence="1">
    <location>
        <begin position="117"/>
        <end position="138"/>
    </location>
</feature>
<reference evidence="3 4" key="1">
    <citation type="journal article" date="2021" name="Elife">
        <title>Chloroplast acquisition without the gene transfer in kleptoplastic sea slugs, Plakobranchus ocellatus.</title>
        <authorList>
            <person name="Maeda T."/>
            <person name="Takahashi S."/>
            <person name="Yoshida T."/>
            <person name="Shimamura S."/>
            <person name="Takaki Y."/>
            <person name="Nagai Y."/>
            <person name="Toyoda A."/>
            <person name="Suzuki Y."/>
            <person name="Arimoto A."/>
            <person name="Ishii H."/>
            <person name="Satoh N."/>
            <person name="Nishiyama T."/>
            <person name="Hasebe M."/>
            <person name="Maruyama T."/>
            <person name="Minagawa J."/>
            <person name="Obokata J."/>
            <person name="Shigenobu S."/>
        </authorList>
    </citation>
    <scope>NUCLEOTIDE SEQUENCE [LARGE SCALE GENOMIC DNA]</scope>
</reference>
<sequence length="171" mass="19512">MVIDGKNLFAKYSTFNIKDESDSYRLHLGSYSGTVGEELGYGMSYHNGQAFTTLDRDNDRFSSKNCAVLYRGGWWYDLCQNVNLNASREASTLPIVFWSRKLCFQTSRRTRLPDPSGSRSVQLPTTGPHNPQTVVTDYSPSLRTGRTTAVDFKAYKYIINLNIIVFWPNWV</sequence>
<gene>
    <name evidence="3" type="ORF">ElyMa_001568300</name>
</gene>
<proteinExistence type="predicted"/>
<evidence type="ECO:0000313" key="4">
    <source>
        <dbReference type="Proteomes" id="UP000762676"/>
    </source>
</evidence>
<dbReference type="InterPro" id="IPR002181">
    <property type="entry name" value="Fibrinogen_a/b/g_C_dom"/>
</dbReference>
<protein>
    <submittedName>
        <fullName evidence="3">Angiopoietin-related protein 1-like</fullName>
    </submittedName>
</protein>
<dbReference type="SUPFAM" id="SSF56496">
    <property type="entry name" value="Fibrinogen C-terminal domain-like"/>
    <property type="match status" value="1"/>
</dbReference>
<organism evidence="3 4">
    <name type="scientific">Elysia marginata</name>
    <dbReference type="NCBI Taxonomy" id="1093978"/>
    <lineage>
        <taxon>Eukaryota</taxon>
        <taxon>Metazoa</taxon>
        <taxon>Spiralia</taxon>
        <taxon>Lophotrochozoa</taxon>
        <taxon>Mollusca</taxon>
        <taxon>Gastropoda</taxon>
        <taxon>Heterobranchia</taxon>
        <taxon>Euthyneura</taxon>
        <taxon>Panpulmonata</taxon>
        <taxon>Sacoglossa</taxon>
        <taxon>Placobranchoidea</taxon>
        <taxon>Plakobranchidae</taxon>
        <taxon>Elysia</taxon>
    </lineage>
</organism>
<dbReference type="PANTHER" id="PTHR19143:SF444">
    <property type="entry name" value="PROTEIN SCABROUS"/>
    <property type="match status" value="1"/>
</dbReference>
<dbReference type="EMBL" id="BMAT01003100">
    <property type="protein sequence ID" value="GFS20345.1"/>
    <property type="molecule type" value="Genomic_DNA"/>
</dbReference>
<dbReference type="Pfam" id="PF00147">
    <property type="entry name" value="Fibrinogen_C"/>
    <property type="match status" value="1"/>
</dbReference>
<feature type="domain" description="Fibrinogen C-terminal" evidence="2">
    <location>
        <begin position="1"/>
        <end position="85"/>
    </location>
</feature>
<dbReference type="SMART" id="SM00186">
    <property type="entry name" value="FBG"/>
    <property type="match status" value="1"/>
</dbReference>
<evidence type="ECO:0000313" key="3">
    <source>
        <dbReference type="EMBL" id="GFS20345.1"/>
    </source>
</evidence>